<keyword evidence="1" id="KW-1133">Transmembrane helix</keyword>
<feature type="chain" id="PRO_5034944048" description="Secreted protein" evidence="2">
    <location>
        <begin position="21"/>
        <end position="102"/>
    </location>
</feature>
<dbReference type="EMBL" id="HBUF01590588">
    <property type="protein sequence ID" value="CAG6773235.1"/>
    <property type="molecule type" value="Transcribed_RNA"/>
</dbReference>
<name>A0A8D9F2U3_9HEMI</name>
<keyword evidence="1" id="KW-0472">Membrane</keyword>
<keyword evidence="1" id="KW-0812">Transmembrane</keyword>
<evidence type="ECO:0000313" key="3">
    <source>
        <dbReference type="EMBL" id="CAG6773235.1"/>
    </source>
</evidence>
<evidence type="ECO:0000256" key="1">
    <source>
        <dbReference type="SAM" id="Phobius"/>
    </source>
</evidence>
<proteinExistence type="predicted"/>
<keyword evidence="2" id="KW-0732">Signal</keyword>
<evidence type="ECO:0000256" key="2">
    <source>
        <dbReference type="SAM" id="SignalP"/>
    </source>
</evidence>
<feature type="transmembrane region" description="Helical" evidence="1">
    <location>
        <begin position="44"/>
        <end position="65"/>
    </location>
</feature>
<protein>
    <recommendedName>
        <fullName evidence="4">Secreted protein</fullName>
    </recommendedName>
</protein>
<dbReference type="AlphaFoldDB" id="A0A8D9F2U3"/>
<reference evidence="3" key="1">
    <citation type="submission" date="2021-05" db="EMBL/GenBank/DDBJ databases">
        <authorList>
            <person name="Alioto T."/>
            <person name="Alioto T."/>
            <person name="Gomez Garrido J."/>
        </authorList>
    </citation>
    <scope>NUCLEOTIDE SEQUENCE</scope>
</reference>
<accession>A0A8D9F2U3</accession>
<feature type="signal peptide" evidence="2">
    <location>
        <begin position="1"/>
        <end position="20"/>
    </location>
</feature>
<organism evidence="3">
    <name type="scientific">Cacopsylla melanoneura</name>
    <dbReference type="NCBI Taxonomy" id="428564"/>
    <lineage>
        <taxon>Eukaryota</taxon>
        <taxon>Metazoa</taxon>
        <taxon>Ecdysozoa</taxon>
        <taxon>Arthropoda</taxon>
        <taxon>Hexapoda</taxon>
        <taxon>Insecta</taxon>
        <taxon>Pterygota</taxon>
        <taxon>Neoptera</taxon>
        <taxon>Paraneoptera</taxon>
        <taxon>Hemiptera</taxon>
        <taxon>Sternorrhyncha</taxon>
        <taxon>Psylloidea</taxon>
        <taxon>Psyllidae</taxon>
        <taxon>Psyllinae</taxon>
        <taxon>Cacopsylla</taxon>
    </lineage>
</organism>
<evidence type="ECO:0008006" key="4">
    <source>
        <dbReference type="Google" id="ProtNLM"/>
    </source>
</evidence>
<sequence length="102" mass="11837">MYCCLFVLLVLSLFILVSLSHFRSLLYSPTSQTSSLSFSVLSPYYFLLSFSPVLTVSRPVHLSIFKKSLPLSQLYSLLHFPSMFRLYLYDPLFFHQNIGDKK</sequence>